<keyword evidence="3" id="KW-1185">Reference proteome</keyword>
<evidence type="ECO:0000313" key="3">
    <source>
        <dbReference type="Proteomes" id="UP000245207"/>
    </source>
</evidence>
<comment type="caution">
    <text evidence="2">The sequence shown here is derived from an EMBL/GenBank/DDBJ whole genome shotgun (WGS) entry which is preliminary data.</text>
</comment>
<gene>
    <name evidence="2" type="ORF">CTI12_AA158210</name>
</gene>
<name>A0A2U1PFM9_ARTAN</name>
<dbReference type="Proteomes" id="UP000245207">
    <property type="component" value="Unassembled WGS sequence"/>
</dbReference>
<evidence type="ECO:0000313" key="2">
    <source>
        <dbReference type="EMBL" id="PWA84555.1"/>
    </source>
</evidence>
<keyword evidence="2" id="KW-0808">Transferase</keyword>
<dbReference type="OrthoDB" id="1740536at2759"/>
<accession>A0A2U1PFM9</accession>
<dbReference type="GO" id="GO:0003964">
    <property type="term" value="F:RNA-directed DNA polymerase activity"/>
    <property type="evidence" value="ECO:0007669"/>
    <property type="project" value="UniProtKB-KW"/>
</dbReference>
<proteinExistence type="predicted"/>
<sequence length="141" mass="16343">MDKPNEPFETIRSGHQRPGIGSLTKPPQEILTTERHLNLPAPRPTGVKPTKENSDKFCEYHKEHGHITNHCKQLKKQLEIALESGRLDHLLKDWKQRDAAGDRGAIKNNDGRKDKVINMVRSFKGTKRRNDDREENWMMNL</sequence>
<evidence type="ECO:0000256" key="1">
    <source>
        <dbReference type="SAM" id="MobiDB-lite"/>
    </source>
</evidence>
<dbReference type="EMBL" id="PKPP01001216">
    <property type="protein sequence ID" value="PWA84555.1"/>
    <property type="molecule type" value="Genomic_DNA"/>
</dbReference>
<reference evidence="2 3" key="1">
    <citation type="journal article" date="2018" name="Mol. Plant">
        <title>The genome of Artemisia annua provides insight into the evolution of Asteraceae family and artemisinin biosynthesis.</title>
        <authorList>
            <person name="Shen Q."/>
            <person name="Zhang L."/>
            <person name="Liao Z."/>
            <person name="Wang S."/>
            <person name="Yan T."/>
            <person name="Shi P."/>
            <person name="Liu M."/>
            <person name="Fu X."/>
            <person name="Pan Q."/>
            <person name="Wang Y."/>
            <person name="Lv Z."/>
            <person name="Lu X."/>
            <person name="Zhang F."/>
            <person name="Jiang W."/>
            <person name="Ma Y."/>
            <person name="Chen M."/>
            <person name="Hao X."/>
            <person name="Li L."/>
            <person name="Tang Y."/>
            <person name="Lv G."/>
            <person name="Zhou Y."/>
            <person name="Sun X."/>
            <person name="Brodelius P.E."/>
            <person name="Rose J.K.C."/>
            <person name="Tang K."/>
        </authorList>
    </citation>
    <scope>NUCLEOTIDE SEQUENCE [LARGE SCALE GENOMIC DNA]</scope>
    <source>
        <strain evidence="3">cv. Huhao1</strain>
        <tissue evidence="2">Leaf</tissue>
    </source>
</reference>
<feature type="region of interest" description="Disordered" evidence="1">
    <location>
        <begin position="1"/>
        <end position="54"/>
    </location>
</feature>
<organism evidence="2 3">
    <name type="scientific">Artemisia annua</name>
    <name type="common">Sweet wormwood</name>
    <dbReference type="NCBI Taxonomy" id="35608"/>
    <lineage>
        <taxon>Eukaryota</taxon>
        <taxon>Viridiplantae</taxon>
        <taxon>Streptophyta</taxon>
        <taxon>Embryophyta</taxon>
        <taxon>Tracheophyta</taxon>
        <taxon>Spermatophyta</taxon>
        <taxon>Magnoliopsida</taxon>
        <taxon>eudicotyledons</taxon>
        <taxon>Gunneridae</taxon>
        <taxon>Pentapetalae</taxon>
        <taxon>asterids</taxon>
        <taxon>campanulids</taxon>
        <taxon>Asterales</taxon>
        <taxon>Asteraceae</taxon>
        <taxon>Asteroideae</taxon>
        <taxon>Anthemideae</taxon>
        <taxon>Artemisiinae</taxon>
        <taxon>Artemisia</taxon>
    </lineage>
</organism>
<dbReference type="AlphaFoldDB" id="A0A2U1PFM9"/>
<keyword evidence="2" id="KW-0695">RNA-directed DNA polymerase</keyword>
<keyword evidence="2" id="KW-0548">Nucleotidyltransferase</keyword>
<protein>
    <submittedName>
        <fullName evidence="2">Reverse transcriptase domain-containing protein</fullName>
    </submittedName>
</protein>